<comment type="caution">
    <text evidence="2">The sequence shown here is derived from an EMBL/GenBank/DDBJ whole genome shotgun (WGS) entry which is preliminary data.</text>
</comment>
<gene>
    <name evidence="2" type="ORF">PVAP13_5KG532400</name>
</gene>
<dbReference type="PANTHER" id="PTHR34576">
    <property type="entry name" value="MEMBRANE-ASSOCIATED KINASE REGULATOR 6-RELATED"/>
    <property type="match status" value="1"/>
</dbReference>
<dbReference type="AlphaFoldDB" id="A0A8T0STL1"/>
<evidence type="ECO:0008006" key="4">
    <source>
        <dbReference type="Google" id="ProtNLM"/>
    </source>
</evidence>
<feature type="region of interest" description="Disordered" evidence="1">
    <location>
        <begin position="86"/>
        <end position="149"/>
    </location>
</feature>
<evidence type="ECO:0000256" key="1">
    <source>
        <dbReference type="SAM" id="MobiDB-lite"/>
    </source>
</evidence>
<proteinExistence type="predicted"/>
<sequence>MDHAASHPLPDVGSFSYSWPTSKPERRPEERLDHADVVARFIGTDPASASLCSFDFRLSPPQQTADAGQMFLDGLLLPLQLASRHCQDQENGDSGSGGPVLGRSLSLDSPQRMVASAAESSRRHRLPRPASQNSSPCGGHRGGRSAVTPARGAVLRASKLRLPSFGRSGERRRWMSFKLLAPLCRKIVRCIWRRKAMDAPHRAEYGGDDVKLCDSGQEAIKDAILHCKRSL</sequence>
<protein>
    <recommendedName>
        <fullName evidence="4">Membrane-associated kinase regulator 6</fullName>
    </recommendedName>
</protein>
<dbReference type="PANTHER" id="PTHR34576:SF3">
    <property type="entry name" value="OS01G0737100 PROTEIN"/>
    <property type="match status" value="1"/>
</dbReference>
<dbReference type="EMBL" id="CM029045">
    <property type="protein sequence ID" value="KAG2600514.1"/>
    <property type="molecule type" value="Genomic_DNA"/>
</dbReference>
<dbReference type="InterPro" id="IPR044699">
    <property type="entry name" value="MAKR6"/>
</dbReference>
<evidence type="ECO:0000313" key="3">
    <source>
        <dbReference type="Proteomes" id="UP000823388"/>
    </source>
</evidence>
<organism evidence="2 3">
    <name type="scientific">Panicum virgatum</name>
    <name type="common">Blackwell switchgrass</name>
    <dbReference type="NCBI Taxonomy" id="38727"/>
    <lineage>
        <taxon>Eukaryota</taxon>
        <taxon>Viridiplantae</taxon>
        <taxon>Streptophyta</taxon>
        <taxon>Embryophyta</taxon>
        <taxon>Tracheophyta</taxon>
        <taxon>Spermatophyta</taxon>
        <taxon>Magnoliopsida</taxon>
        <taxon>Liliopsida</taxon>
        <taxon>Poales</taxon>
        <taxon>Poaceae</taxon>
        <taxon>PACMAD clade</taxon>
        <taxon>Panicoideae</taxon>
        <taxon>Panicodae</taxon>
        <taxon>Paniceae</taxon>
        <taxon>Panicinae</taxon>
        <taxon>Panicum</taxon>
        <taxon>Panicum sect. Hiantes</taxon>
    </lineage>
</organism>
<dbReference type="Proteomes" id="UP000823388">
    <property type="component" value="Chromosome 5K"/>
</dbReference>
<evidence type="ECO:0000313" key="2">
    <source>
        <dbReference type="EMBL" id="KAG2600514.1"/>
    </source>
</evidence>
<reference evidence="2" key="1">
    <citation type="submission" date="2020-05" db="EMBL/GenBank/DDBJ databases">
        <title>WGS assembly of Panicum virgatum.</title>
        <authorList>
            <person name="Lovell J.T."/>
            <person name="Jenkins J."/>
            <person name="Shu S."/>
            <person name="Juenger T.E."/>
            <person name="Schmutz J."/>
        </authorList>
    </citation>
    <scope>NUCLEOTIDE SEQUENCE</scope>
    <source>
        <strain evidence="2">AP13</strain>
    </source>
</reference>
<keyword evidence="3" id="KW-1185">Reference proteome</keyword>
<dbReference type="OrthoDB" id="1913205at2759"/>
<feature type="region of interest" description="Disordered" evidence="1">
    <location>
        <begin position="1"/>
        <end position="31"/>
    </location>
</feature>
<accession>A0A8T0STL1</accession>
<name>A0A8T0STL1_PANVG</name>